<feature type="compositionally biased region" description="Basic and acidic residues" evidence="1">
    <location>
        <begin position="75"/>
        <end position="84"/>
    </location>
</feature>
<accession>A0A6J4PRJ6</accession>
<evidence type="ECO:0000256" key="1">
    <source>
        <dbReference type="SAM" id="MobiDB-lite"/>
    </source>
</evidence>
<feature type="non-terminal residue" evidence="2">
    <location>
        <position position="106"/>
    </location>
</feature>
<organism evidence="2">
    <name type="scientific">uncultured Phycisphaerae bacterium</name>
    <dbReference type="NCBI Taxonomy" id="904963"/>
    <lineage>
        <taxon>Bacteria</taxon>
        <taxon>Pseudomonadati</taxon>
        <taxon>Planctomycetota</taxon>
        <taxon>Phycisphaerae</taxon>
        <taxon>environmental samples</taxon>
    </lineage>
</organism>
<gene>
    <name evidence="2" type="ORF">AVDCRST_MAG64-2826</name>
</gene>
<reference evidence="2" key="1">
    <citation type="submission" date="2020-02" db="EMBL/GenBank/DDBJ databases">
        <authorList>
            <person name="Meier V. D."/>
        </authorList>
    </citation>
    <scope>NUCLEOTIDE SEQUENCE</scope>
    <source>
        <strain evidence="2">AVDCRST_MAG64</strain>
    </source>
</reference>
<name>A0A6J4PRJ6_9BACT</name>
<proteinExistence type="predicted"/>
<protein>
    <submittedName>
        <fullName evidence="2">Uncharacterized protein</fullName>
    </submittedName>
</protein>
<dbReference type="EMBL" id="CADCUQ010000642">
    <property type="protein sequence ID" value="CAA9420308.1"/>
    <property type="molecule type" value="Genomic_DNA"/>
</dbReference>
<sequence length="106" mass="11921">AEVPVRGFLHAGRHQGRAGRWRHQEAGCGEPSRRGGWGQARELPFRVRRSRCVRRLRAPGQRERHRRRAHGQRGGRSDGEDRGAADPGGGRRRREALGRLPGPRGL</sequence>
<feature type="compositionally biased region" description="Basic residues" evidence="1">
    <location>
        <begin position="54"/>
        <end position="73"/>
    </location>
</feature>
<feature type="non-terminal residue" evidence="2">
    <location>
        <position position="1"/>
    </location>
</feature>
<feature type="compositionally biased region" description="Basic residues" evidence="1">
    <location>
        <begin position="11"/>
        <end position="21"/>
    </location>
</feature>
<feature type="region of interest" description="Disordered" evidence="1">
    <location>
        <begin position="1"/>
        <end position="42"/>
    </location>
</feature>
<dbReference type="AlphaFoldDB" id="A0A6J4PRJ6"/>
<feature type="region of interest" description="Disordered" evidence="1">
    <location>
        <begin position="54"/>
        <end position="106"/>
    </location>
</feature>
<evidence type="ECO:0000313" key="2">
    <source>
        <dbReference type="EMBL" id="CAA9420308.1"/>
    </source>
</evidence>